<sequence>MKINDIPNLFQSKIRLAIITSLIDGSKDFKQLKELTEATDGNLSTHLSKLEKEGYILSEKHFIQRKPKSTYTLTLTGRKAFEEYVELLSSLLKR</sequence>
<dbReference type="Pfam" id="PF13601">
    <property type="entry name" value="HTH_34"/>
    <property type="match status" value="1"/>
</dbReference>
<keyword evidence="3" id="KW-1185">Reference proteome</keyword>
<evidence type="ECO:0000313" key="2">
    <source>
        <dbReference type="EMBL" id="UUF05945.1"/>
    </source>
</evidence>
<dbReference type="PANTHER" id="PTHR37318">
    <property type="entry name" value="BSL7504 PROTEIN"/>
    <property type="match status" value="1"/>
</dbReference>
<dbReference type="EMBL" id="CP071249">
    <property type="protein sequence ID" value="UUF05945.1"/>
    <property type="molecule type" value="Genomic_DNA"/>
</dbReference>
<dbReference type="InterPro" id="IPR001845">
    <property type="entry name" value="HTH_ArsR_DNA-bd_dom"/>
</dbReference>
<name>A0ABY5JGY1_9FIRM</name>
<dbReference type="Proteomes" id="UP001058016">
    <property type="component" value="Chromosome"/>
</dbReference>
<reference evidence="2 3" key="1">
    <citation type="submission" date="2021-03" db="EMBL/GenBank/DDBJ databases">
        <title>Comparative Genomics and Metabolomics in the genus Turicibacter.</title>
        <authorList>
            <person name="Maki J."/>
            <person name="Looft T."/>
        </authorList>
    </citation>
    <scope>NUCLEOTIDE SEQUENCE [LARGE SCALE GENOMIC DNA]</scope>
    <source>
        <strain evidence="2 3">MMM721</strain>
    </source>
</reference>
<evidence type="ECO:0000259" key="1">
    <source>
        <dbReference type="SMART" id="SM00418"/>
    </source>
</evidence>
<protein>
    <submittedName>
        <fullName evidence="2">Transcriptional regulator</fullName>
    </submittedName>
</protein>
<dbReference type="CDD" id="cd00090">
    <property type="entry name" value="HTH_ARSR"/>
    <property type="match status" value="1"/>
</dbReference>
<dbReference type="SMART" id="SM00418">
    <property type="entry name" value="HTH_ARSR"/>
    <property type="match status" value="1"/>
</dbReference>
<dbReference type="Gene3D" id="1.10.10.10">
    <property type="entry name" value="Winged helix-like DNA-binding domain superfamily/Winged helix DNA-binding domain"/>
    <property type="match status" value="1"/>
</dbReference>
<evidence type="ECO:0000313" key="3">
    <source>
        <dbReference type="Proteomes" id="UP001058016"/>
    </source>
</evidence>
<accession>A0ABY5JGY1</accession>
<proteinExistence type="predicted"/>
<dbReference type="InterPro" id="IPR036388">
    <property type="entry name" value="WH-like_DNA-bd_sf"/>
</dbReference>
<organism evidence="2 3">
    <name type="scientific">Turicibacter bilis</name>
    <dbReference type="NCBI Taxonomy" id="2735723"/>
    <lineage>
        <taxon>Bacteria</taxon>
        <taxon>Bacillati</taxon>
        <taxon>Bacillota</taxon>
        <taxon>Erysipelotrichia</taxon>
        <taxon>Erysipelotrichales</taxon>
        <taxon>Turicibacteraceae</taxon>
        <taxon>Turicibacter</taxon>
    </lineage>
</organism>
<dbReference type="InterPro" id="IPR027395">
    <property type="entry name" value="WH_DNA-bd_dom"/>
</dbReference>
<dbReference type="InterPro" id="IPR036390">
    <property type="entry name" value="WH_DNA-bd_sf"/>
</dbReference>
<feature type="domain" description="HTH arsR-type" evidence="1">
    <location>
        <begin position="8"/>
        <end position="86"/>
    </location>
</feature>
<dbReference type="PANTHER" id="PTHR37318:SF1">
    <property type="entry name" value="BSL7504 PROTEIN"/>
    <property type="match status" value="1"/>
</dbReference>
<gene>
    <name evidence="2" type="ORF">J0J69_13070</name>
</gene>
<dbReference type="SUPFAM" id="SSF46785">
    <property type="entry name" value="Winged helix' DNA-binding domain"/>
    <property type="match status" value="1"/>
</dbReference>
<dbReference type="InterPro" id="IPR011991">
    <property type="entry name" value="ArsR-like_HTH"/>
</dbReference>
<dbReference type="RefSeq" id="WP_212725750.1">
    <property type="nucleotide sequence ID" value="NZ_CP071249.1"/>
</dbReference>